<proteinExistence type="predicted"/>
<dbReference type="GO" id="GO:0070573">
    <property type="term" value="F:metallodipeptidase activity"/>
    <property type="evidence" value="ECO:0007669"/>
    <property type="project" value="InterPro"/>
</dbReference>
<evidence type="ECO:0000313" key="1">
    <source>
        <dbReference type="EMBL" id="OAF12348.1"/>
    </source>
</evidence>
<dbReference type="SUPFAM" id="SSF51556">
    <property type="entry name" value="Metallo-dependent hydrolases"/>
    <property type="match status" value="1"/>
</dbReference>
<sequence length="342" mass="37300">MSQSATELHDSAIIIDAVAPLVDDHVAGYRAGARIADYRAGGLTAIAPTVGGWDGTGGTLRMIGAWHKLLRQRDDLILVRTAADIRKAKALGKTGIIMHIQGSTPIEDSLDLVDAFKALGVGAMQLAYNVKNRLGDGCEERTDAGLSRFGLQVVERMNQARMIVDCSHTGVQTTMDAIEHSSAPVIISHANAKSVYPSPRNVSDELIKAIAENGGTIGVVGFPAFVSGDRRPTIDQFIDHIAYMSDLVGTEYITLGIDYSNLQSPYCDDHTAMTIYKKLLDNNEWSPKAYPEPPYYYPAGIETPKTMPALTDALLRRGFTGEDIRKLYGENLLRIYETIWGE</sequence>
<dbReference type="AlphaFoldDB" id="A0A176YYQ2"/>
<keyword evidence="2" id="KW-1185">Reference proteome</keyword>
<dbReference type="Gene3D" id="3.20.20.140">
    <property type="entry name" value="Metal-dependent hydrolases"/>
    <property type="match status" value="1"/>
</dbReference>
<accession>A0A176YYQ2</accession>
<dbReference type="PANTHER" id="PTHR10443">
    <property type="entry name" value="MICROSOMAL DIPEPTIDASE"/>
    <property type="match status" value="1"/>
</dbReference>
<evidence type="ECO:0000313" key="2">
    <source>
        <dbReference type="Proteomes" id="UP000077173"/>
    </source>
</evidence>
<gene>
    <name evidence="1" type="ORF">AXW67_20225</name>
</gene>
<dbReference type="InterPro" id="IPR008257">
    <property type="entry name" value="Pept_M19"/>
</dbReference>
<dbReference type="InterPro" id="IPR032466">
    <property type="entry name" value="Metal_Hydrolase"/>
</dbReference>
<protein>
    <recommendedName>
        <fullName evidence="3">Peptidase M19</fullName>
    </recommendedName>
</protein>
<dbReference type="GO" id="GO:0006508">
    <property type="term" value="P:proteolysis"/>
    <property type="evidence" value="ECO:0007669"/>
    <property type="project" value="InterPro"/>
</dbReference>
<organism evidence="1 2">
    <name type="scientific">Bradyrhizobium neotropicale</name>
    <dbReference type="NCBI Taxonomy" id="1497615"/>
    <lineage>
        <taxon>Bacteria</taxon>
        <taxon>Pseudomonadati</taxon>
        <taxon>Pseudomonadota</taxon>
        <taxon>Alphaproteobacteria</taxon>
        <taxon>Hyphomicrobiales</taxon>
        <taxon>Nitrobacteraceae</taxon>
        <taxon>Bradyrhizobium</taxon>
    </lineage>
</organism>
<name>A0A176YYQ2_9BRAD</name>
<reference evidence="1 2" key="1">
    <citation type="submission" date="2016-02" db="EMBL/GenBank/DDBJ databases">
        <title>Draft genome sequence of the strain BR 10247T Bradyrhizobium neotropicale isolated from nodules of Centrolobium paraense.</title>
        <authorList>
            <person name="Simoes-Araujo J.L."/>
            <person name="Barauna A.C."/>
            <person name="Silva K."/>
            <person name="Zilli J.E."/>
        </authorList>
    </citation>
    <scope>NUCLEOTIDE SEQUENCE [LARGE SCALE GENOMIC DNA]</scope>
    <source>
        <strain evidence="1 2">BR 10247</strain>
    </source>
</reference>
<comment type="caution">
    <text evidence="1">The sequence shown here is derived from an EMBL/GenBank/DDBJ whole genome shotgun (WGS) entry which is preliminary data.</text>
</comment>
<dbReference type="GeneID" id="32581162"/>
<dbReference type="Pfam" id="PF01244">
    <property type="entry name" value="Peptidase_M19"/>
    <property type="match status" value="1"/>
</dbReference>
<dbReference type="PROSITE" id="PS51365">
    <property type="entry name" value="RENAL_DIPEPTIDASE_2"/>
    <property type="match status" value="1"/>
</dbReference>
<dbReference type="EMBL" id="LSEF01000083">
    <property type="protein sequence ID" value="OAF12348.1"/>
    <property type="molecule type" value="Genomic_DNA"/>
</dbReference>
<evidence type="ECO:0008006" key="3">
    <source>
        <dbReference type="Google" id="ProtNLM"/>
    </source>
</evidence>
<dbReference type="PANTHER" id="PTHR10443:SF12">
    <property type="entry name" value="DIPEPTIDASE"/>
    <property type="match status" value="1"/>
</dbReference>
<dbReference type="RefSeq" id="WP_063680275.1">
    <property type="nucleotide sequence ID" value="NZ_LSEF01000083.1"/>
</dbReference>
<dbReference type="Proteomes" id="UP000077173">
    <property type="component" value="Unassembled WGS sequence"/>
</dbReference>